<dbReference type="AlphaFoldDB" id="A0A1V2UZU7"/>
<protein>
    <submittedName>
        <fullName evidence="2">Pilus assembly protein PilX</fullName>
    </submittedName>
</protein>
<evidence type="ECO:0000313" key="3">
    <source>
        <dbReference type="Proteomes" id="UP000189376"/>
    </source>
</evidence>
<reference evidence="2 3" key="1">
    <citation type="submission" date="2015-07" db="EMBL/GenBank/DDBJ databases">
        <title>Acinetobacter yuneri, a novel member of Acinetobacter calcoaceticus-Acinetobacter baumannii complex isolated from clinical specimen.</title>
        <authorList>
            <person name="Yu Y."/>
        </authorList>
    </citation>
    <scope>NUCLEOTIDE SEQUENCE [LARGE SCALE GENOMIC DNA]</scope>
    <source>
        <strain evidence="2 3">A362</strain>
    </source>
</reference>
<organism evidence="2 3">
    <name type="scientific">Acinetobacter genomosp. 33YU</name>
    <dbReference type="NCBI Taxonomy" id="1675530"/>
    <lineage>
        <taxon>Bacteria</taxon>
        <taxon>Pseudomonadati</taxon>
        <taxon>Pseudomonadota</taxon>
        <taxon>Gammaproteobacteria</taxon>
        <taxon>Moraxellales</taxon>
        <taxon>Moraxellaceae</taxon>
        <taxon>Acinetobacter</taxon>
    </lineage>
</organism>
<evidence type="ECO:0000256" key="1">
    <source>
        <dbReference type="SAM" id="Phobius"/>
    </source>
</evidence>
<gene>
    <name evidence="2" type="ORF">AC058_06690</name>
</gene>
<name>A0A1V2UZU7_9GAMM</name>
<dbReference type="RefSeq" id="WP_049066361.1">
    <property type="nucleotide sequence ID" value="NZ_LFZS01000003.1"/>
</dbReference>
<accession>A0A1V2UZU7</accession>
<feature type="transmembrane region" description="Helical" evidence="1">
    <location>
        <begin position="7"/>
        <end position="28"/>
    </location>
</feature>
<sequence length="260" mass="28364">MKLKQSGSALIVVLIFLVAIMIIGTIAIRKGLINLNIATNSQVQQLILQNSDASFFQIENPTNLIQSLSATGLFGYISNANDKNKELVFCYRGDQSDFFNIGRASLMQWVDGNSAPTNNALGTDGYCDAVDTTNNWFTSGRKAVMTQVAVKFSTVGEDDPFYARTRGLDEKEGQVQEAKRVKVFAVSLMPGLSSVNRADINKCLQQHMSEVTLPDGTAAPDVTNKSDLDNPLKSVAECLTSLNVPFTTNVTEYTIAQDFN</sequence>
<comment type="caution">
    <text evidence="2">The sequence shown here is derived from an EMBL/GenBank/DDBJ whole genome shotgun (WGS) entry which is preliminary data.</text>
</comment>
<proteinExistence type="predicted"/>
<keyword evidence="1" id="KW-0812">Transmembrane</keyword>
<dbReference type="Proteomes" id="UP000189376">
    <property type="component" value="Unassembled WGS sequence"/>
</dbReference>
<dbReference type="GeneID" id="60734604"/>
<keyword evidence="1" id="KW-0472">Membrane</keyword>
<dbReference type="EMBL" id="LFZS01000003">
    <property type="protein sequence ID" value="ONN55512.1"/>
    <property type="molecule type" value="Genomic_DNA"/>
</dbReference>
<keyword evidence="1" id="KW-1133">Transmembrane helix</keyword>
<keyword evidence="3" id="KW-1185">Reference proteome</keyword>
<evidence type="ECO:0000313" key="2">
    <source>
        <dbReference type="EMBL" id="ONN55512.1"/>
    </source>
</evidence>